<evidence type="ECO:0000259" key="6">
    <source>
        <dbReference type="PROSITE" id="PS50850"/>
    </source>
</evidence>
<accession>A0AAW4FPQ6</accession>
<comment type="subcellular location">
    <subcellularLocation>
        <location evidence="1">Membrane</location>
        <topology evidence="1">Multi-pass membrane protein</topology>
    </subcellularLocation>
</comment>
<feature type="transmembrane region" description="Helical" evidence="5">
    <location>
        <begin position="157"/>
        <end position="179"/>
    </location>
</feature>
<feature type="domain" description="Major facilitator superfamily (MFS) profile" evidence="6">
    <location>
        <begin position="34"/>
        <end position="475"/>
    </location>
</feature>
<feature type="transmembrane region" description="Helical" evidence="5">
    <location>
        <begin position="32"/>
        <end position="56"/>
    </location>
</feature>
<feature type="transmembrane region" description="Helical" evidence="5">
    <location>
        <begin position="244"/>
        <end position="263"/>
    </location>
</feature>
<dbReference type="GO" id="GO:0005886">
    <property type="term" value="C:plasma membrane"/>
    <property type="evidence" value="ECO:0007669"/>
    <property type="project" value="TreeGrafter"/>
</dbReference>
<gene>
    <name evidence="7" type="ORF">GFB56_21195</name>
</gene>
<name>A0AAW4FPQ6_9HYPH</name>
<feature type="transmembrane region" description="Helical" evidence="5">
    <location>
        <begin position="451"/>
        <end position="471"/>
    </location>
</feature>
<comment type="caution">
    <text evidence="7">The sequence shown here is derived from an EMBL/GenBank/DDBJ whole genome shotgun (WGS) entry which is preliminary data.</text>
</comment>
<feature type="transmembrane region" description="Helical" evidence="5">
    <location>
        <begin position="319"/>
        <end position="338"/>
    </location>
</feature>
<feature type="transmembrane region" description="Helical" evidence="5">
    <location>
        <begin position="421"/>
        <end position="439"/>
    </location>
</feature>
<evidence type="ECO:0000256" key="2">
    <source>
        <dbReference type="ARBA" id="ARBA00022692"/>
    </source>
</evidence>
<feature type="transmembrane region" description="Helical" evidence="5">
    <location>
        <begin position="68"/>
        <end position="87"/>
    </location>
</feature>
<dbReference type="PROSITE" id="PS50850">
    <property type="entry name" value="MFS"/>
    <property type="match status" value="1"/>
</dbReference>
<evidence type="ECO:0000256" key="4">
    <source>
        <dbReference type="ARBA" id="ARBA00023136"/>
    </source>
</evidence>
<feature type="transmembrane region" description="Helical" evidence="5">
    <location>
        <begin position="378"/>
        <end position="400"/>
    </location>
</feature>
<evidence type="ECO:0000256" key="3">
    <source>
        <dbReference type="ARBA" id="ARBA00022989"/>
    </source>
</evidence>
<reference evidence="7 8" key="1">
    <citation type="submission" date="2020-01" db="EMBL/GenBank/DDBJ databases">
        <title>Draft genome assembly of Ensifer adhaerens T173.</title>
        <authorList>
            <person name="Craig J.E."/>
            <person name="Stinchcombe J.R."/>
        </authorList>
    </citation>
    <scope>NUCLEOTIDE SEQUENCE [LARGE SCALE GENOMIC DNA]</scope>
    <source>
        <strain evidence="7 8">T173</strain>
    </source>
</reference>
<feature type="transmembrane region" description="Helical" evidence="5">
    <location>
        <begin position="185"/>
        <end position="207"/>
    </location>
</feature>
<keyword evidence="3 5" id="KW-1133">Transmembrane helix</keyword>
<dbReference type="PANTHER" id="PTHR23501:SF154">
    <property type="entry name" value="MULTIDRUG-EFFLUX TRANSPORTER RV1634-RELATED"/>
    <property type="match status" value="1"/>
</dbReference>
<dbReference type="InterPro" id="IPR020846">
    <property type="entry name" value="MFS_dom"/>
</dbReference>
<dbReference type="EMBL" id="WXFA01000014">
    <property type="protein sequence ID" value="MBM3093291.1"/>
    <property type="molecule type" value="Genomic_DNA"/>
</dbReference>
<dbReference type="InterPro" id="IPR011701">
    <property type="entry name" value="MFS"/>
</dbReference>
<dbReference type="Gene3D" id="1.20.1250.20">
    <property type="entry name" value="MFS general substrate transporter like domains"/>
    <property type="match status" value="2"/>
</dbReference>
<feature type="transmembrane region" description="Helical" evidence="5">
    <location>
        <begin position="124"/>
        <end position="145"/>
    </location>
</feature>
<proteinExistence type="predicted"/>
<evidence type="ECO:0000313" key="8">
    <source>
        <dbReference type="Proteomes" id="UP000744980"/>
    </source>
</evidence>
<evidence type="ECO:0000256" key="1">
    <source>
        <dbReference type="ARBA" id="ARBA00004141"/>
    </source>
</evidence>
<dbReference type="Proteomes" id="UP000744980">
    <property type="component" value="Unassembled WGS sequence"/>
</dbReference>
<dbReference type="PANTHER" id="PTHR23501">
    <property type="entry name" value="MAJOR FACILITATOR SUPERFAMILY"/>
    <property type="match status" value="1"/>
</dbReference>
<dbReference type="Pfam" id="PF07690">
    <property type="entry name" value="MFS_1"/>
    <property type="match status" value="1"/>
</dbReference>
<dbReference type="AlphaFoldDB" id="A0AAW4FPQ6"/>
<keyword evidence="4 5" id="KW-0472">Membrane</keyword>
<sequence length="496" mass="52513">MSTTKDDRDAGKAEGHSEAEGRWAELLQPNHLAATVTLCLGVALFAFNEFFISTALPTAVEEFGGAALLSWAFTLYLVFAIIGGALAANLKARFGARNALIAAALVFVTGTVIATLATSMPQVLVGRLFQGLGEGIIAAICYALIPELFPPRLVPKVFGAEAIVWASAAFAGPLISGFLTEHWSWRAAFFVNIPAAAIFIALVLAIVPRRSASAQIVQPIPLFRLIAFGLGILLISVSNMLQNGFAMAALVVVAIAVLVNTVHLDRRSRHSILPLGAFSIGRPLGTGLWIILLMPLAQASGSVYLVYGLQHLWNFGPTAAGFSSALMAMSWSLTAILVASLRSHDLRVRLIWVGPLLLCLGLIGLTVAIATAEFRLVFAGQIAIGAGFGVCWGTLSQLLMDVSPPPERDKTSALLPTLQSAGYAVGAAVFGLTANIRGFDEGARLAVMRDALLAVFALSCVISVASLFFGIRTVRLARSRRPTRSEARAQRPVTVD</sequence>
<dbReference type="SUPFAM" id="SSF103473">
    <property type="entry name" value="MFS general substrate transporter"/>
    <property type="match status" value="1"/>
</dbReference>
<feature type="transmembrane region" description="Helical" evidence="5">
    <location>
        <begin position="219"/>
        <end position="238"/>
    </location>
</feature>
<feature type="transmembrane region" description="Helical" evidence="5">
    <location>
        <begin position="99"/>
        <end position="118"/>
    </location>
</feature>
<dbReference type="GO" id="GO:0022857">
    <property type="term" value="F:transmembrane transporter activity"/>
    <property type="evidence" value="ECO:0007669"/>
    <property type="project" value="InterPro"/>
</dbReference>
<feature type="transmembrane region" description="Helical" evidence="5">
    <location>
        <begin position="350"/>
        <end position="372"/>
    </location>
</feature>
<dbReference type="InterPro" id="IPR036259">
    <property type="entry name" value="MFS_trans_sf"/>
</dbReference>
<dbReference type="RefSeq" id="WP_025427080.1">
    <property type="nucleotide sequence ID" value="NZ_CP083370.1"/>
</dbReference>
<protein>
    <submittedName>
        <fullName evidence="7">MFS transporter</fullName>
    </submittedName>
</protein>
<evidence type="ECO:0000313" key="7">
    <source>
        <dbReference type="EMBL" id="MBM3093291.1"/>
    </source>
</evidence>
<keyword evidence="8" id="KW-1185">Reference proteome</keyword>
<keyword evidence="2 5" id="KW-0812">Transmembrane</keyword>
<evidence type="ECO:0000256" key="5">
    <source>
        <dbReference type="SAM" id="Phobius"/>
    </source>
</evidence>
<organism evidence="7 8">
    <name type="scientific">Ensifer canadensis</name>
    <dbReference type="NCBI Taxonomy" id="555315"/>
    <lineage>
        <taxon>Bacteria</taxon>
        <taxon>Pseudomonadati</taxon>
        <taxon>Pseudomonadota</taxon>
        <taxon>Alphaproteobacteria</taxon>
        <taxon>Hyphomicrobiales</taxon>
        <taxon>Rhizobiaceae</taxon>
        <taxon>Sinorhizobium/Ensifer group</taxon>
        <taxon>Ensifer</taxon>
    </lineage>
</organism>